<evidence type="ECO:0000256" key="8">
    <source>
        <dbReference type="ARBA" id="ARBA00022670"/>
    </source>
</evidence>
<dbReference type="GO" id="GO:0008270">
    <property type="term" value="F:zinc ion binding"/>
    <property type="evidence" value="ECO:0007669"/>
    <property type="project" value="UniProtKB-ARBA"/>
</dbReference>
<evidence type="ECO:0000313" key="22">
    <source>
        <dbReference type="Proteomes" id="UP001292094"/>
    </source>
</evidence>
<feature type="binding site" evidence="19">
    <location>
        <position position="525"/>
    </location>
    <ligand>
        <name>Zn(2+)</name>
        <dbReference type="ChEBI" id="CHEBI:29105"/>
        <note>catalytic</note>
    </ligand>
</feature>
<evidence type="ECO:0000256" key="1">
    <source>
        <dbReference type="ARBA" id="ARBA00001336"/>
    </source>
</evidence>
<comment type="caution">
    <text evidence="21">The sequence shown here is derived from an EMBL/GenBank/DDBJ whole genome shotgun (WGS) entry which is preliminary data.</text>
</comment>
<keyword evidence="9 19" id="KW-0479">Metal-binding</keyword>
<dbReference type="FunFam" id="3.30.540.30:FF:000003">
    <property type="entry name" value="Dipeptidyl peptidase 3"/>
    <property type="match status" value="1"/>
</dbReference>
<feature type="binding site" evidence="19">
    <location>
        <position position="577"/>
    </location>
    <ligand>
        <name>Zn(2+)</name>
        <dbReference type="ChEBI" id="CHEBI:29105"/>
        <note>catalytic</note>
    </ligand>
</feature>
<dbReference type="Pfam" id="PF03571">
    <property type="entry name" value="Peptidase_M49"/>
    <property type="match status" value="1"/>
</dbReference>
<dbReference type="FunFam" id="3.30.540.30:FF:000002">
    <property type="entry name" value="Dipeptidyl peptidase 3"/>
    <property type="match status" value="1"/>
</dbReference>
<comment type="subcellular location">
    <subcellularLocation>
        <location evidence="2">Cytoplasm</location>
    </subcellularLocation>
</comment>
<evidence type="ECO:0000256" key="6">
    <source>
        <dbReference type="ARBA" id="ARBA00022438"/>
    </source>
</evidence>
<feature type="binding site" evidence="19">
    <location>
        <position position="520"/>
    </location>
    <ligand>
        <name>Zn(2+)</name>
        <dbReference type="ChEBI" id="CHEBI:29105"/>
        <note>catalytic</note>
    </ligand>
</feature>
<evidence type="ECO:0000313" key="21">
    <source>
        <dbReference type="EMBL" id="KAK4311615.1"/>
    </source>
</evidence>
<dbReference type="InterPro" id="IPR039461">
    <property type="entry name" value="Peptidase_M49"/>
</dbReference>
<evidence type="ECO:0000256" key="5">
    <source>
        <dbReference type="ARBA" id="ARBA00014713"/>
    </source>
</evidence>
<organism evidence="21 22">
    <name type="scientific">Petrolisthes manimaculis</name>
    <dbReference type="NCBI Taxonomy" id="1843537"/>
    <lineage>
        <taxon>Eukaryota</taxon>
        <taxon>Metazoa</taxon>
        <taxon>Ecdysozoa</taxon>
        <taxon>Arthropoda</taxon>
        <taxon>Crustacea</taxon>
        <taxon>Multicrustacea</taxon>
        <taxon>Malacostraca</taxon>
        <taxon>Eumalacostraca</taxon>
        <taxon>Eucarida</taxon>
        <taxon>Decapoda</taxon>
        <taxon>Pleocyemata</taxon>
        <taxon>Anomura</taxon>
        <taxon>Galatheoidea</taxon>
        <taxon>Porcellanidae</taxon>
        <taxon>Petrolisthes</taxon>
    </lineage>
</organism>
<dbReference type="GO" id="GO:0005737">
    <property type="term" value="C:cytoplasm"/>
    <property type="evidence" value="ECO:0007669"/>
    <property type="project" value="UniProtKB-SubCell"/>
</dbReference>
<dbReference type="Proteomes" id="UP001292094">
    <property type="component" value="Unassembled WGS sequence"/>
</dbReference>
<dbReference type="Gene3D" id="3.30.540.30">
    <property type="match status" value="3"/>
</dbReference>
<keyword evidence="13" id="KW-0482">Metalloprotease</keyword>
<accession>A0AAE1UA03</accession>
<dbReference type="EMBL" id="JAWZYT010001496">
    <property type="protein sequence ID" value="KAK4311615.1"/>
    <property type="molecule type" value="Genomic_DNA"/>
</dbReference>
<evidence type="ECO:0000256" key="17">
    <source>
        <dbReference type="ARBA" id="ARBA00080117"/>
    </source>
</evidence>
<feature type="active site" evidence="18">
    <location>
        <position position="521"/>
    </location>
</feature>
<comment type="cofactor">
    <cofactor evidence="19">
        <name>Zn(2+)</name>
        <dbReference type="ChEBI" id="CHEBI:29105"/>
    </cofactor>
    <text evidence="19">Binds 1 zinc ion per subunit.</text>
</comment>
<evidence type="ECO:0000256" key="19">
    <source>
        <dbReference type="PIRSR" id="PIRSR007828-2"/>
    </source>
</evidence>
<dbReference type="GO" id="GO:0004177">
    <property type="term" value="F:aminopeptidase activity"/>
    <property type="evidence" value="ECO:0007669"/>
    <property type="project" value="UniProtKB-KW"/>
</dbReference>
<dbReference type="GO" id="GO:0008235">
    <property type="term" value="F:metalloexopeptidase activity"/>
    <property type="evidence" value="ECO:0007669"/>
    <property type="project" value="InterPro"/>
</dbReference>
<keyword evidence="8" id="KW-0645">Protease</keyword>
<evidence type="ECO:0000256" key="7">
    <source>
        <dbReference type="ARBA" id="ARBA00022490"/>
    </source>
</evidence>
<dbReference type="PIRSF" id="PIRSF007828">
    <property type="entry name" value="Dipeptidyl-peptidase_III"/>
    <property type="match status" value="1"/>
</dbReference>
<evidence type="ECO:0000256" key="14">
    <source>
        <dbReference type="ARBA" id="ARBA00031288"/>
    </source>
</evidence>
<evidence type="ECO:0000256" key="18">
    <source>
        <dbReference type="PIRSR" id="PIRSR007828-1"/>
    </source>
</evidence>
<dbReference type="PANTHER" id="PTHR23422:SF11">
    <property type="entry name" value="DIPEPTIDYL PEPTIDASE 3"/>
    <property type="match status" value="1"/>
</dbReference>
<evidence type="ECO:0000256" key="13">
    <source>
        <dbReference type="ARBA" id="ARBA00023049"/>
    </source>
</evidence>
<name>A0AAE1UA03_9EUCA</name>
<evidence type="ECO:0000256" key="11">
    <source>
        <dbReference type="ARBA" id="ARBA00022833"/>
    </source>
</evidence>
<dbReference type="InterPro" id="IPR005317">
    <property type="entry name" value="Dipeptidyl-peptase3"/>
</dbReference>
<protein>
    <recommendedName>
        <fullName evidence="5">Dipeptidyl peptidase 3</fullName>
        <ecNumber evidence="4">3.4.14.4</ecNumber>
    </recommendedName>
    <alternativeName>
        <fullName evidence="14">Dipeptidyl aminopeptidase III</fullName>
    </alternativeName>
    <alternativeName>
        <fullName evidence="16">Dipeptidyl arylamidase III</fullName>
    </alternativeName>
    <alternativeName>
        <fullName evidence="15">Dipeptidyl peptidase III</fullName>
    </alternativeName>
    <alternativeName>
        <fullName evidence="17">Enkephalinase B</fullName>
    </alternativeName>
</protein>
<evidence type="ECO:0000256" key="16">
    <source>
        <dbReference type="ARBA" id="ARBA00078364"/>
    </source>
</evidence>
<dbReference type="GO" id="GO:0008239">
    <property type="term" value="F:dipeptidyl-peptidase activity"/>
    <property type="evidence" value="ECO:0007669"/>
    <property type="project" value="UniProtKB-EC"/>
</dbReference>
<dbReference type="EMBL" id="JAWZYT010004329">
    <property type="protein sequence ID" value="KAK4294247.1"/>
    <property type="molecule type" value="Genomic_DNA"/>
</dbReference>
<dbReference type="AlphaFoldDB" id="A0AAE1UA03"/>
<evidence type="ECO:0000256" key="4">
    <source>
        <dbReference type="ARBA" id="ARBA00012063"/>
    </source>
</evidence>
<dbReference type="FunFam" id="3.30.540.30:FF:000001">
    <property type="entry name" value="Dipeptidyl peptidase 3"/>
    <property type="match status" value="1"/>
</dbReference>
<dbReference type="GO" id="GO:0006508">
    <property type="term" value="P:proteolysis"/>
    <property type="evidence" value="ECO:0007669"/>
    <property type="project" value="UniProtKB-KW"/>
</dbReference>
<evidence type="ECO:0000256" key="9">
    <source>
        <dbReference type="ARBA" id="ARBA00022723"/>
    </source>
</evidence>
<evidence type="ECO:0000256" key="2">
    <source>
        <dbReference type="ARBA" id="ARBA00004496"/>
    </source>
</evidence>
<evidence type="ECO:0000313" key="20">
    <source>
        <dbReference type="EMBL" id="KAK4294247.1"/>
    </source>
</evidence>
<reference evidence="21" key="1">
    <citation type="submission" date="2023-11" db="EMBL/GenBank/DDBJ databases">
        <title>Genome assemblies of two species of porcelain crab, Petrolisthes cinctipes and Petrolisthes manimaculis (Anomura: Porcellanidae).</title>
        <authorList>
            <person name="Angst P."/>
        </authorList>
    </citation>
    <scope>NUCLEOTIDE SEQUENCE</scope>
    <source>
        <strain evidence="21">PB745_02</strain>
        <tissue evidence="21">Gill</tissue>
    </source>
</reference>
<comment type="similarity">
    <text evidence="3">Belongs to the peptidase M49 family.</text>
</comment>
<evidence type="ECO:0000256" key="10">
    <source>
        <dbReference type="ARBA" id="ARBA00022801"/>
    </source>
</evidence>
<comment type="catalytic activity">
    <reaction evidence="1">
        <text>Release of an N-terminal dipeptide from a peptide comprising four or more residues, with broad specificity. Also acts on dipeptidyl 2-naphthylamides.</text>
        <dbReference type="EC" id="3.4.14.4"/>
    </reaction>
</comment>
<keyword evidence="22" id="KW-1185">Reference proteome</keyword>
<dbReference type="EC" id="3.4.14.4" evidence="4"/>
<sequence>MKIWRVLAHTIGRNSRLLLAGRQNHLRGICDSSAINSNFLKTNAAVLHKIVSSKPLEVQLCSGHSHIQLRLLCRSSIMGSQHELPLDTPLLYLKSEEAFAGLSSRERRYAHHLSRASWWGSFIVVCQTSPESPSIFNLITRLLRSQPIDTLKEVALSKAGFTEDEFKSLLIYYSGVVYNLGNYLGFGDRKFVPSVSREKLETLIRASKANLEAPDVMQEYMNQALGPMYNLVENKRFLGLPPNGITMYFTPNCTQEDADIAKDYMAAKNIEAWNSRLLKYEENGQTIYDIRLASVEKESCEGLTVDVDEFQGHKIRVSRGDHSYFLKKMIEELQLAREHTANDLEVQMLDKYIESFSKGSVQAHKDGSTFWVKNKSPAVETYMGFIEVYRDPVNQRAEFESFVAVVNREQSRKFDTLVERAEKEFLPLLPWGIDFEEDVFMRPDFSSLDILTFASSGLPIGINIPNYKDVKEEQGFKNVSLTNVMAARTGIKGGPFLSESDHALREKHGALGLEIQVGLHELLGHGCGKFLRRKDDGSLNFDYEKLKNPFTGEKVTFYEKGENYNSCFTNLASAYEECRAETVALYLGLVDDILDVFSVAPDDREDLKYVCWLDMMYAGLRGLEMYQPSQGKWGQAHSQARYVILRVALEAGQGLVTITETTGPDSLPDLLLTLDKTKIHSVGREAMGEFLRKLQIYRSMGDAEAGRAMFEKYSEVPSDGPYPFSKWHEIVVRKRRPRMILAMPNTQLSGGDVELISYPEAIDCVAKSWVDRFSPEEFEAIETALSAFVQGWTK</sequence>
<dbReference type="PANTHER" id="PTHR23422">
    <property type="entry name" value="DIPEPTIDYL PEPTIDASE III-RELATED"/>
    <property type="match status" value="1"/>
</dbReference>
<evidence type="ECO:0000256" key="3">
    <source>
        <dbReference type="ARBA" id="ARBA00010200"/>
    </source>
</evidence>
<evidence type="ECO:0000256" key="12">
    <source>
        <dbReference type="ARBA" id="ARBA00022990"/>
    </source>
</evidence>
<keyword evidence="7" id="KW-0963">Cytoplasm</keyword>
<proteinExistence type="inferred from homology"/>
<keyword evidence="6" id="KW-0031">Aminopeptidase</keyword>
<keyword evidence="10" id="KW-0378">Hydrolase</keyword>
<keyword evidence="12" id="KW-0007">Acetylation</keyword>
<gene>
    <name evidence="21" type="ORF">Pmani_016902</name>
    <name evidence="20" type="ORF">Pmani_033103</name>
</gene>
<keyword evidence="11 19" id="KW-0862">Zinc</keyword>
<evidence type="ECO:0000256" key="15">
    <source>
        <dbReference type="ARBA" id="ARBA00032119"/>
    </source>
</evidence>